<dbReference type="EMBL" id="CADCTO010000367">
    <property type="protein sequence ID" value="CAA9268257.1"/>
    <property type="molecule type" value="Genomic_DNA"/>
</dbReference>
<dbReference type="PROSITE" id="PS50106">
    <property type="entry name" value="PDZ"/>
    <property type="match status" value="1"/>
</dbReference>
<protein>
    <submittedName>
        <fullName evidence="4">HtrA protease/chaperone protein</fullName>
    </submittedName>
</protein>
<evidence type="ECO:0000256" key="1">
    <source>
        <dbReference type="ARBA" id="ARBA00022670"/>
    </source>
</evidence>
<keyword evidence="1 4" id="KW-0645">Protease</keyword>
<dbReference type="InterPro" id="IPR001478">
    <property type="entry name" value="PDZ"/>
</dbReference>
<organism evidence="4">
    <name type="scientific">uncultured Armatimonadetes bacterium</name>
    <dbReference type="NCBI Taxonomy" id="157466"/>
    <lineage>
        <taxon>Bacteria</taxon>
        <taxon>Bacillati</taxon>
        <taxon>Armatimonadota</taxon>
        <taxon>environmental samples</taxon>
    </lineage>
</organism>
<accession>A0A6J4J1X0</accession>
<name>A0A6J4J1X0_9BACT</name>
<dbReference type="InterPro" id="IPR009003">
    <property type="entry name" value="Peptidase_S1_PA"/>
</dbReference>
<reference evidence="4" key="1">
    <citation type="submission" date="2020-02" db="EMBL/GenBank/DDBJ databases">
        <authorList>
            <person name="Meier V. D."/>
        </authorList>
    </citation>
    <scope>NUCLEOTIDE SEQUENCE</scope>
    <source>
        <strain evidence="4">AVDCRST_MAG63</strain>
    </source>
</reference>
<gene>
    <name evidence="4" type="ORF">AVDCRST_MAG63-2798</name>
</gene>
<proteinExistence type="predicted"/>
<dbReference type="InterPro" id="IPR001940">
    <property type="entry name" value="Peptidase_S1C"/>
</dbReference>
<sequence>MSRNWMLRTMPIWLGTLLAGAGIGGFLAQRKGAAPSSLPPSLDFAAAANAAPPYAASGEPIVRAVQRAAPAVVSLDTTARYAVRIFDDPADAFWGQGGRVEQRERTAGAGSGVLLPGGYVLTNQHVVEGVVENGGRITVTLFDGRKLQGTAVGADRSTDIALIKVPGKSLPAAPLGSTNALMPGQTVIAIGNPVGLSASVSSGVVSALGRPLAFEGRTYENLIQTDAAINPGNSGGALVDLAGRVVGVNTLVRSDAQNIGFAIPITTALRVADELKRHGKVRRPWTGLIVMDVTPRIAALLDLRAATGVVVRGVYSNSPAAAAGMARGDVIVAMAGKPVRNEGDFRRILTPLKIGQEVALTVVREGQRGTARFRLSEAP</sequence>
<dbReference type="SUPFAM" id="SSF50156">
    <property type="entry name" value="PDZ domain-like"/>
    <property type="match status" value="1"/>
</dbReference>
<dbReference type="InterPro" id="IPR051201">
    <property type="entry name" value="Chloro_Bact_Ser_Proteases"/>
</dbReference>
<dbReference type="PANTHER" id="PTHR43343">
    <property type="entry name" value="PEPTIDASE S12"/>
    <property type="match status" value="1"/>
</dbReference>
<dbReference type="Gene3D" id="2.30.42.10">
    <property type="match status" value="1"/>
</dbReference>
<feature type="domain" description="PDZ" evidence="3">
    <location>
        <begin position="288"/>
        <end position="366"/>
    </location>
</feature>
<dbReference type="Gene3D" id="2.40.10.120">
    <property type="match status" value="1"/>
</dbReference>
<dbReference type="GO" id="GO:0004252">
    <property type="term" value="F:serine-type endopeptidase activity"/>
    <property type="evidence" value="ECO:0007669"/>
    <property type="project" value="InterPro"/>
</dbReference>
<dbReference type="SMART" id="SM00228">
    <property type="entry name" value="PDZ"/>
    <property type="match status" value="1"/>
</dbReference>
<evidence type="ECO:0000256" key="2">
    <source>
        <dbReference type="ARBA" id="ARBA00022801"/>
    </source>
</evidence>
<evidence type="ECO:0000313" key="4">
    <source>
        <dbReference type="EMBL" id="CAA9268257.1"/>
    </source>
</evidence>
<dbReference type="AlphaFoldDB" id="A0A6J4J1X0"/>
<keyword evidence="2" id="KW-0378">Hydrolase</keyword>
<dbReference type="SUPFAM" id="SSF50494">
    <property type="entry name" value="Trypsin-like serine proteases"/>
    <property type="match status" value="1"/>
</dbReference>
<dbReference type="GO" id="GO:0006508">
    <property type="term" value="P:proteolysis"/>
    <property type="evidence" value="ECO:0007669"/>
    <property type="project" value="UniProtKB-KW"/>
</dbReference>
<dbReference type="Pfam" id="PF13365">
    <property type="entry name" value="Trypsin_2"/>
    <property type="match status" value="1"/>
</dbReference>
<dbReference type="InterPro" id="IPR036034">
    <property type="entry name" value="PDZ_sf"/>
</dbReference>
<dbReference type="PRINTS" id="PR00834">
    <property type="entry name" value="PROTEASES2C"/>
</dbReference>
<dbReference type="PANTHER" id="PTHR43343:SF3">
    <property type="entry name" value="PROTEASE DO-LIKE 8, CHLOROPLASTIC"/>
    <property type="match status" value="1"/>
</dbReference>
<dbReference type="Pfam" id="PF13180">
    <property type="entry name" value="PDZ_2"/>
    <property type="match status" value="1"/>
</dbReference>
<evidence type="ECO:0000259" key="3">
    <source>
        <dbReference type="PROSITE" id="PS50106"/>
    </source>
</evidence>